<proteinExistence type="predicted"/>
<dbReference type="AlphaFoldDB" id="A0A0F9NS19"/>
<evidence type="ECO:0008006" key="2">
    <source>
        <dbReference type="Google" id="ProtNLM"/>
    </source>
</evidence>
<name>A0A0F9NS19_9ZZZZ</name>
<comment type="caution">
    <text evidence="1">The sequence shown here is derived from an EMBL/GenBank/DDBJ whole genome shotgun (WGS) entry which is preliminary data.</text>
</comment>
<dbReference type="EMBL" id="LAZR01003077">
    <property type="protein sequence ID" value="KKN22260.1"/>
    <property type="molecule type" value="Genomic_DNA"/>
</dbReference>
<reference evidence="1" key="1">
    <citation type="journal article" date="2015" name="Nature">
        <title>Complex archaea that bridge the gap between prokaryotes and eukaryotes.</title>
        <authorList>
            <person name="Spang A."/>
            <person name="Saw J.H."/>
            <person name="Jorgensen S.L."/>
            <person name="Zaremba-Niedzwiedzka K."/>
            <person name="Martijn J."/>
            <person name="Lind A.E."/>
            <person name="van Eijk R."/>
            <person name="Schleper C."/>
            <person name="Guy L."/>
            <person name="Ettema T.J."/>
        </authorList>
    </citation>
    <scope>NUCLEOTIDE SEQUENCE</scope>
</reference>
<evidence type="ECO:0000313" key="1">
    <source>
        <dbReference type="EMBL" id="KKN22260.1"/>
    </source>
</evidence>
<organism evidence="1">
    <name type="scientific">marine sediment metagenome</name>
    <dbReference type="NCBI Taxonomy" id="412755"/>
    <lineage>
        <taxon>unclassified sequences</taxon>
        <taxon>metagenomes</taxon>
        <taxon>ecological metagenomes</taxon>
    </lineage>
</organism>
<sequence>TPSDTYSAAIYSDPDCDGAPDAAINSSTSVVAGQLICIVSRVSAGAGAGPGSSFIYALDATTSFDGTPVTHVAANIDRVTSGAASGVLTLSKTVKNATANSAEGTSNLGSAGDVLTYRIQIENKSSAAASDVIIYDRTPPYTSLSEPVETPVSVGTALSCALTVPASNTTGYAGPLQWNCLGSYPPGSVGSVSFGVKIDP</sequence>
<feature type="non-terminal residue" evidence="1">
    <location>
        <position position="1"/>
    </location>
</feature>
<accession>A0A0F9NS19</accession>
<gene>
    <name evidence="1" type="ORF">LCGC14_0916960</name>
</gene>
<protein>
    <recommendedName>
        <fullName evidence="2">DUF11 domain-containing protein</fullName>
    </recommendedName>
</protein>